<accession>A0AAP2DEA9</accession>
<proteinExistence type="predicted"/>
<dbReference type="RefSeq" id="WP_254092380.1">
    <property type="nucleotide sequence ID" value="NZ_JAHESC010000036.1"/>
</dbReference>
<name>A0AAP2DEA9_9BACT</name>
<dbReference type="PROSITE" id="PS51257">
    <property type="entry name" value="PROKAR_LIPOPROTEIN"/>
    <property type="match status" value="1"/>
</dbReference>
<comment type="caution">
    <text evidence="1">The sequence shown here is derived from an EMBL/GenBank/DDBJ whole genome shotgun (WGS) entry which is preliminary data.</text>
</comment>
<evidence type="ECO:0000313" key="1">
    <source>
        <dbReference type="EMBL" id="MBT1689155.1"/>
    </source>
</evidence>
<evidence type="ECO:0000313" key="2">
    <source>
        <dbReference type="Proteomes" id="UP001319180"/>
    </source>
</evidence>
<reference evidence="1 2" key="1">
    <citation type="submission" date="2021-05" db="EMBL/GenBank/DDBJ databases">
        <title>A Polyphasic approach of four new species of the genus Ohtaekwangia: Ohtaekwangia histidinii sp. nov., Ohtaekwangia cretensis sp. nov., Ohtaekwangia indiensis sp. nov., Ohtaekwangia reichenbachii sp. nov. from diverse environment.</title>
        <authorList>
            <person name="Octaviana S."/>
        </authorList>
    </citation>
    <scope>NUCLEOTIDE SEQUENCE [LARGE SCALE GENOMIC DNA]</scope>
    <source>
        <strain evidence="1 2">PWU37</strain>
    </source>
</reference>
<keyword evidence="2" id="KW-1185">Reference proteome</keyword>
<protein>
    <submittedName>
        <fullName evidence="1">Uncharacterized protein</fullName>
    </submittedName>
</protein>
<dbReference type="AlphaFoldDB" id="A0AAP2DEA9"/>
<dbReference type="Proteomes" id="UP001319180">
    <property type="component" value="Unassembled WGS sequence"/>
</dbReference>
<gene>
    <name evidence="1" type="ORF">KK078_21495</name>
</gene>
<dbReference type="EMBL" id="JAHESC010000036">
    <property type="protein sequence ID" value="MBT1689155.1"/>
    <property type="molecule type" value="Genomic_DNA"/>
</dbReference>
<sequence length="199" mass="22498">MHPTKTLFFLSLSSVMLSCSRPNNCLSPIQFAPGDQPYVYIQHPHPSGQPCTYSVATQFQTDEGAVTSNGFLVFEDLKFKIKLDSAKGKPITFFYFSKHVGKIYHLPIEIGGRKKVLNMRLENIIDTPSPNKVHQFRLIGGFAPPGIKDDVVFFVDMKRGVIGSYISAFENTQEVIIAPRGNILRDSLDYSNKRFKHWL</sequence>
<organism evidence="1 2">
    <name type="scientific">Dawidia soli</name>
    <dbReference type="NCBI Taxonomy" id="2782352"/>
    <lineage>
        <taxon>Bacteria</taxon>
        <taxon>Pseudomonadati</taxon>
        <taxon>Bacteroidota</taxon>
        <taxon>Cytophagia</taxon>
        <taxon>Cytophagales</taxon>
        <taxon>Chryseotaleaceae</taxon>
        <taxon>Dawidia</taxon>
    </lineage>
</organism>